<gene>
    <name evidence="1" type="ORF">Ocin01_17761</name>
</gene>
<organism evidence="1 2">
    <name type="scientific">Orchesella cincta</name>
    <name type="common">Springtail</name>
    <name type="synonym">Podura cincta</name>
    <dbReference type="NCBI Taxonomy" id="48709"/>
    <lineage>
        <taxon>Eukaryota</taxon>
        <taxon>Metazoa</taxon>
        <taxon>Ecdysozoa</taxon>
        <taxon>Arthropoda</taxon>
        <taxon>Hexapoda</taxon>
        <taxon>Collembola</taxon>
        <taxon>Entomobryomorpha</taxon>
        <taxon>Entomobryoidea</taxon>
        <taxon>Orchesellidae</taxon>
        <taxon>Orchesellinae</taxon>
        <taxon>Orchesella</taxon>
    </lineage>
</organism>
<sequence length="165" mass="18902">MGDPTIDLFSIRDLDSQLSNREAAAVQDWLVVGKAFYLFRDFPGTRNRTVLGGLWGGRNSLIGYDLAKQLLNQLLEKAVEKKDSIWALDRNILGDVVFTPHVTKFVAYDSYHCEYWNKSGNVRPYPTQRQGNDFLGSQVLWKLNKTPPICPVECRPTYGKDWDRC</sequence>
<reference evidence="1 2" key="1">
    <citation type="journal article" date="2016" name="Genome Biol. Evol.">
        <title>Gene Family Evolution Reflects Adaptation to Soil Environmental Stressors in the Genome of the Collembolan Orchesella cincta.</title>
        <authorList>
            <person name="Faddeeva-Vakhrusheva A."/>
            <person name="Derks M.F."/>
            <person name="Anvar S.Y."/>
            <person name="Agamennone V."/>
            <person name="Suring W."/>
            <person name="Smit S."/>
            <person name="van Straalen N.M."/>
            <person name="Roelofs D."/>
        </authorList>
    </citation>
    <scope>NUCLEOTIDE SEQUENCE [LARGE SCALE GENOMIC DNA]</scope>
    <source>
        <tissue evidence="1">Mixed pool</tissue>
    </source>
</reference>
<dbReference type="AlphaFoldDB" id="A0A1D2M7M4"/>
<evidence type="ECO:0000313" key="1">
    <source>
        <dbReference type="EMBL" id="ODM88922.1"/>
    </source>
</evidence>
<dbReference type="EMBL" id="LJIJ01003060">
    <property type="protein sequence ID" value="ODM88922.1"/>
    <property type="molecule type" value="Genomic_DNA"/>
</dbReference>
<dbReference type="OrthoDB" id="204305at2759"/>
<dbReference type="Proteomes" id="UP000094527">
    <property type="component" value="Unassembled WGS sequence"/>
</dbReference>
<dbReference type="OMA" id="SYLCERD"/>
<proteinExistence type="predicted"/>
<comment type="caution">
    <text evidence="1">The sequence shown here is derived from an EMBL/GenBank/DDBJ whole genome shotgun (WGS) entry which is preliminary data.</text>
</comment>
<evidence type="ECO:0000313" key="2">
    <source>
        <dbReference type="Proteomes" id="UP000094527"/>
    </source>
</evidence>
<name>A0A1D2M7M4_ORCCI</name>
<accession>A0A1D2M7M4</accession>
<keyword evidence="2" id="KW-1185">Reference proteome</keyword>
<protein>
    <submittedName>
        <fullName evidence="1">Uncharacterized protein</fullName>
    </submittedName>
</protein>